<evidence type="ECO:0000313" key="5">
    <source>
        <dbReference type="Proteomes" id="UP000095255"/>
    </source>
</evidence>
<feature type="domain" description="HTH tetR-type" evidence="3">
    <location>
        <begin position="33"/>
        <end position="93"/>
    </location>
</feature>
<gene>
    <name evidence="4" type="ORF">BHU72_00060</name>
</gene>
<dbReference type="PANTHER" id="PTHR43479">
    <property type="entry name" value="ACREF/ENVCD OPERON REPRESSOR-RELATED"/>
    <property type="match status" value="1"/>
</dbReference>
<sequence length="220" mass="25711">MHKEVPSIRHHVIGWDCRPKELDALPKKEAREWLRREQIVAAAFQVFSEKGVHQTKVEEIALIAGIGKGTIYEYFGSKLEIFFSMMLWIFERYYSKLEENIPNDESAWRQIEKITDSLFEMHDDFKKLHVMLMSEFKHIPDDMTPILFQQRAKKLELIQTVIKKGQSAKEFDGTVDSSLAAEMVLCSFEGIIGYRSLMNTELEIDNTKLQILAMIRKMLH</sequence>
<feature type="DNA-binding region" description="H-T-H motif" evidence="2">
    <location>
        <begin position="56"/>
        <end position="75"/>
    </location>
</feature>
<dbReference type="GO" id="GO:0003677">
    <property type="term" value="F:DNA binding"/>
    <property type="evidence" value="ECO:0007669"/>
    <property type="project" value="UniProtKB-UniRule"/>
</dbReference>
<dbReference type="SUPFAM" id="SSF48498">
    <property type="entry name" value="Tetracyclin repressor-like, C-terminal domain"/>
    <property type="match status" value="1"/>
</dbReference>
<accession>A0A1E5L972</accession>
<keyword evidence="5" id="KW-1185">Reference proteome</keyword>
<organism evidence="4 5">
    <name type="scientific">Desulfuribacillus stibiiarsenatis</name>
    <dbReference type="NCBI Taxonomy" id="1390249"/>
    <lineage>
        <taxon>Bacteria</taxon>
        <taxon>Bacillati</taxon>
        <taxon>Bacillota</taxon>
        <taxon>Desulfuribacillia</taxon>
        <taxon>Desulfuribacillales</taxon>
        <taxon>Desulfuribacillaceae</taxon>
        <taxon>Desulfuribacillus</taxon>
    </lineage>
</organism>
<name>A0A1E5L972_9FIRM</name>
<dbReference type="EMBL" id="MJAT01000001">
    <property type="protein sequence ID" value="OEH86707.1"/>
    <property type="molecule type" value="Genomic_DNA"/>
</dbReference>
<evidence type="ECO:0000313" key="4">
    <source>
        <dbReference type="EMBL" id="OEH86707.1"/>
    </source>
</evidence>
<evidence type="ECO:0000256" key="2">
    <source>
        <dbReference type="PROSITE-ProRule" id="PRU00335"/>
    </source>
</evidence>
<dbReference type="PRINTS" id="PR00455">
    <property type="entry name" value="HTHTETR"/>
</dbReference>
<dbReference type="SUPFAM" id="SSF46689">
    <property type="entry name" value="Homeodomain-like"/>
    <property type="match status" value="1"/>
</dbReference>
<protein>
    <recommendedName>
        <fullName evidence="3">HTH tetR-type domain-containing protein</fullName>
    </recommendedName>
</protein>
<dbReference type="STRING" id="1390249.BHU72_00060"/>
<dbReference type="Proteomes" id="UP000095255">
    <property type="component" value="Unassembled WGS sequence"/>
</dbReference>
<comment type="caution">
    <text evidence="4">The sequence shown here is derived from an EMBL/GenBank/DDBJ whole genome shotgun (WGS) entry which is preliminary data.</text>
</comment>
<dbReference type="Gene3D" id="1.10.357.10">
    <property type="entry name" value="Tetracycline Repressor, domain 2"/>
    <property type="match status" value="1"/>
</dbReference>
<dbReference type="PANTHER" id="PTHR43479:SF11">
    <property type="entry name" value="ACREF_ENVCD OPERON REPRESSOR-RELATED"/>
    <property type="match status" value="1"/>
</dbReference>
<proteinExistence type="predicted"/>
<dbReference type="PROSITE" id="PS50977">
    <property type="entry name" value="HTH_TETR_2"/>
    <property type="match status" value="1"/>
</dbReference>
<evidence type="ECO:0000256" key="1">
    <source>
        <dbReference type="ARBA" id="ARBA00023125"/>
    </source>
</evidence>
<dbReference type="AlphaFoldDB" id="A0A1E5L972"/>
<dbReference type="InterPro" id="IPR036271">
    <property type="entry name" value="Tet_transcr_reg_TetR-rel_C_sf"/>
</dbReference>
<evidence type="ECO:0000259" key="3">
    <source>
        <dbReference type="PROSITE" id="PS50977"/>
    </source>
</evidence>
<dbReference type="InterPro" id="IPR050624">
    <property type="entry name" value="HTH-type_Tx_Regulator"/>
</dbReference>
<keyword evidence="1 2" id="KW-0238">DNA-binding</keyword>
<dbReference type="InterPro" id="IPR009057">
    <property type="entry name" value="Homeodomain-like_sf"/>
</dbReference>
<reference evidence="4 5" key="1">
    <citation type="submission" date="2016-09" db="EMBL/GenBank/DDBJ databases">
        <title>Desulfuribacillus arsenicus sp. nov., an obligately anaerobic, dissimilatory arsenic- and antimonate-reducing bacterium isolated from anoxic sediments.</title>
        <authorList>
            <person name="Abin C.A."/>
            <person name="Hollibaugh J.T."/>
        </authorList>
    </citation>
    <scope>NUCLEOTIDE SEQUENCE [LARGE SCALE GENOMIC DNA]</scope>
    <source>
        <strain evidence="4 5">MLFW-2</strain>
    </source>
</reference>
<dbReference type="Gene3D" id="1.10.10.60">
    <property type="entry name" value="Homeodomain-like"/>
    <property type="match status" value="1"/>
</dbReference>
<dbReference type="InterPro" id="IPR001647">
    <property type="entry name" value="HTH_TetR"/>
</dbReference>
<dbReference type="Pfam" id="PF00440">
    <property type="entry name" value="TetR_N"/>
    <property type="match status" value="1"/>
</dbReference>